<comment type="caution">
    <text evidence="7">Lacks conserved residue(s) required for the propagation of feature annotation.</text>
</comment>
<feature type="transmembrane region" description="Helical" evidence="7">
    <location>
        <begin position="146"/>
        <end position="165"/>
    </location>
</feature>
<keyword evidence="2 7" id="KW-0813">Transport</keyword>
<keyword evidence="10" id="KW-1185">Reference proteome</keyword>
<comment type="subunit">
    <text evidence="7">The complex comprises the extracytoplasmic solute receptor protein and the two transmembrane proteins.</text>
</comment>
<dbReference type="Pfam" id="PF04290">
    <property type="entry name" value="DctQ"/>
    <property type="match status" value="1"/>
</dbReference>
<feature type="transmembrane region" description="Helical" evidence="7">
    <location>
        <begin position="100"/>
        <end position="122"/>
    </location>
</feature>
<dbReference type="AlphaFoldDB" id="A0A1G8J8R4"/>
<evidence type="ECO:0000256" key="6">
    <source>
        <dbReference type="ARBA" id="ARBA00023136"/>
    </source>
</evidence>
<evidence type="ECO:0000313" key="9">
    <source>
        <dbReference type="EMBL" id="SDI27658.1"/>
    </source>
</evidence>
<dbReference type="Proteomes" id="UP000199340">
    <property type="component" value="Unassembled WGS sequence"/>
</dbReference>
<evidence type="ECO:0000259" key="8">
    <source>
        <dbReference type="Pfam" id="PF04290"/>
    </source>
</evidence>
<organism evidence="9 10">
    <name type="scientific">Lutimaribacter saemankumensis</name>
    <dbReference type="NCBI Taxonomy" id="490829"/>
    <lineage>
        <taxon>Bacteria</taxon>
        <taxon>Pseudomonadati</taxon>
        <taxon>Pseudomonadota</taxon>
        <taxon>Alphaproteobacteria</taxon>
        <taxon>Rhodobacterales</taxon>
        <taxon>Roseobacteraceae</taxon>
        <taxon>Lutimaribacter</taxon>
    </lineage>
</organism>
<proteinExistence type="inferred from homology"/>
<feature type="transmembrane region" description="Helical" evidence="7">
    <location>
        <begin position="172"/>
        <end position="191"/>
    </location>
</feature>
<feature type="transmembrane region" description="Helical" evidence="7">
    <location>
        <begin position="203"/>
        <end position="219"/>
    </location>
</feature>
<evidence type="ECO:0000313" key="10">
    <source>
        <dbReference type="Proteomes" id="UP000199340"/>
    </source>
</evidence>
<dbReference type="GO" id="GO:0022857">
    <property type="term" value="F:transmembrane transporter activity"/>
    <property type="evidence" value="ECO:0007669"/>
    <property type="project" value="UniProtKB-UniRule"/>
</dbReference>
<evidence type="ECO:0000256" key="7">
    <source>
        <dbReference type="RuleBase" id="RU369079"/>
    </source>
</evidence>
<dbReference type="InterPro" id="IPR055348">
    <property type="entry name" value="DctQ"/>
</dbReference>
<evidence type="ECO:0000256" key="2">
    <source>
        <dbReference type="ARBA" id="ARBA00022448"/>
    </source>
</evidence>
<keyword evidence="7" id="KW-0997">Cell inner membrane</keyword>
<evidence type="ECO:0000256" key="4">
    <source>
        <dbReference type="ARBA" id="ARBA00022692"/>
    </source>
</evidence>
<keyword evidence="4 7" id="KW-0812">Transmembrane</keyword>
<sequence>MTSLSDPTDLSRTGAPAPVIRMFGWGMLGALSAFMINNVLVVAFGFPGTHALLAGDGGSLGWVHALIFAICVGLAIVYVLQTPMQALRWDADRIHRFNCYLVRSIFWAVLLVGVVDATIAFMRTEQLFLYFMDEESARFFGRARDVGPYIHTPLVVLGFVIGLFTRTLGFHWLALLIVLAELLIVISRFVFSYEQALMGDLVRYWYAALFLFASAYTLFDEGHVRVDVLYAGFGRTTKGFVNAIGSIMLGMTTAWVILGVGFNGKQSIINSPVANFEVTQTGGVGMFVKYQMAAFLGIFAITMLIQFVSYLFEAVADYRDEPGHRDHEAVTT</sequence>
<feature type="transmembrane region" description="Helical" evidence="7">
    <location>
        <begin position="292"/>
        <end position="312"/>
    </location>
</feature>
<feature type="transmembrane region" description="Helical" evidence="7">
    <location>
        <begin position="240"/>
        <end position="262"/>
    </location>
</feature>
<feature type="transmembrane region" description="Helical" evidence="7">
    <location>
        <begin position="59"/>
        <end position="80"/>
    </location>
</feature>
<name>A0A1G8J8R4_9RHOB</name>
<evidence type="ECO:0000256" key="1">
    <source>
        <dbReference type="ARBA" id="ARBA00004651"/>
    </source>
</evidence>
<accession>A0A1G8J8R4</accession>
<feature type="transmembrane region" description="Helical" evidence="7">
    <location>
        <begin position="22"/>
        <end position="47"/>
    </location>
</feature>
<dbReference type="GO" id="GO:0005886">
    <property type="term" value="C:plasma membrane"/>
    <property type="evidence" value="ECO:0007669"/>
    <property type="project" value="UniProtKB-SubCell"/>
</dbReference>
<comment type="subcellular location">
    <subcellularLocation>
        <location evidence="7">Cell inner membrane</location>
        <topology evidence="7">Multi-pass membrane protein</topology>
    </subcellularLocation>
    <subcellularLocation>
        <location evidence="1">Cell membrane</location>
        <topology evidence="1">Multi-pass membrane protein</topology>
    </subcellularLocation>
</comment>
<evidence type="ECO:0000256" key="3">
    <source>
        <dbReference type="ARBA" id="ARBA00022475"/>
    </source>
</evidence>
<dbReference type="OrthoDB" id="9794346at2"/>
<keyword evidence="6 7" id="KW-0472">Membrane</keyword>
<dbReference type="EMBL" id="FNEB01000002">
    <property type="protein sequence ID" value="SDI27658.1"/>
    <property type="molecule type" value="Genomic_DNA"/>
</dbReference>
<protein>
    <recommendedName>
        <fullName evidence="7">TRAP transporter small permease protein</fullName>
    </recommendedName>
</protein>
<keyword evidence="5 7" id="KW-1133">Transmembrane helix</keyword>
<dbReference type="STRING" id="490829.SAMN05421850_10252"/>
<evidence type="ECO:0000256" key="5">
    <source>
        <dbReference type="ARBA" id="ARBA00022989"/>
    </source>
</evidence>
<comment type="similarity">
    <text evidence="7">Belongs to the TRAP transporter small permease family.</text>
</comment>
<keyword evidence="3" id="KW-1003">Cell membrane</keyword>
<dbReference type="RefSeq" id="WP_090027196.1">
    <property type="nucleotide sequence ID" value="NZ_FNEB01000002.1"/>
</dbReference>
<comment type="function">
    <text evidence="7">Part of the tripartite ATP-independent periplasmic (TRAP) transport system.</text>
</comment>
<reference evidence="9 10" key="1">
    <citation type="submission" date="2016-10" db="EMBL/GenBank/DDBJ databases">
        <authorList>
            <person name="de Groot N.N."/>
        </authorList>
    </citation>
    <scope>NUCLEOTIDE SEQUENCE [LARGE SCALE GENOMIC DNA]</scope>
    <source>
        <strain evidence="9 10">DSM 28010</strain>
    </source>
</reference>
<gene>
    <name evidence="9" type="ORF">SAMN05421850_10252</name>
</gene>
<feature type="domain" description="Tripartite ATP-independent periplasmic transporters DctQ component" evidence="8">
    <location>
        <begin position="182"/>
        <end position="308"/>
    </location>
</feature>